<dbReference type="GO" id="GO:0003824">
    <property type="term" value="F:catalytic activity"/>
    <property type="evidence" value="ECO:0007669"/>
    <property type="project" value="InterPro"/>
</dbReference>
<dbReference type="EMBL" id="CAKMNS010000234">
    <property type="protein sequence ID" value="CAH1277281.1"/>
    <property type="molecule type" value="Genomic_DNA"/>
</dbReference>
<dbReference type="AlphaFoldDB" id="A0A8S4MMY4"/>
<sequence length="417" mass="47176">MAAGGRRVFMYSMDFMRSLKNSRSPPIPNLKELLCAHEILRGHYRGRKAGRNYQRRIETVIGNTNNLIKAPAKMELSTRLPRANLRNVKHVNNDASLMYNNSALMYNNTSIPTRHQHRVPQMFLCNPRSLVNKIDEFQATLSQNQVDIAVVSETWLSDNHPESAITVSGYNLFSKHRMDRGGGGVAVYVNQTISSRQLSECPVPDELECVWVMTRPRRLPRPLSCIEVCGVYLPPNSPHRDTFAGHVLAVTDNMRTKYPDCGFAILGDFNRTDVSDICRGGLLSQVVKDSTRGNAILDMILTNMKELYKRPSILPPVGLSYHSSVLWIPESKTTDNKCTKKQVRKLCETGMFDFGKWITAHKWTEVYNAQGVSEKASAFHNTLENAINTFFPTKSVKAHNSDKPWVTPKIKQLISLR</sequence>
<dbReference type="PANTHER" id="PTHR47510:SF3">
    <property type="entry name" value="ENDO_EXONUCLEASE_PHOSPHATASE DOMAIN-CONTAINING PROTEIN"/>
    <property type="match status" value="1"/>
</dbReference>
<dbReference type="Gene3D" id="3.60.10.10">
    <property type="entry name" value="Endonuclease/exonuclease/phosphatase"/>
    <property type="match status" value="1"/>
</dbReference>
<reference evidence="2" key="1">
    <citation type="submission" date="2022-01" db="EMBL/GenBank/DDBJ databases">
        <authorList>
            <person name="Braso-Vives M."/>
        </authorList>
    </citation>
    <scope>NUCLEOTIDE SEQUENCE</scope>
</reference>
<name>A0A8S4MMY4_BRALA</name>
<dbReference type="Proteomes" id="UP000838412">
    <property type="component" value="Unassembled WGS sequence"/>
</dbReference>
<feature type="domain" description="Endonuclease/exonuclease/phosphatase" evidence="1">
    <location>
        <begin position="124"/>
        <end position="280"/>
    </location>
</feature>
<dbReference type="InterPro" id="IPR005135">
    <property type="entry name" value="Endo/exonuclease/phosphatase"/>
</dbReference>
<evidence type="ECO:0000313" key="2">
    <source>
        <dbReference type="EMBL" id="CAH1277281.1"/>
    </source>
</evidence>
<dbReference type="PANTHER" id="PTHR47510">
    <property type="entry name" value="REVERSE TRANSCRIPTASE DOMAIN-CONTAINING PROTEIN"/>
    <property type="match status" value="1"/>
</dbReference>
<evidence type="ECO:0000313" key="3">
    <source>
        <dbReference type="Proteomes" id="UP000838412"/>
    </source>
</evidence>
<organism evidence="2 3">
    <name type="scientific">Branchiostoma lanceolatum</name>
    <name type="common">Common lancelet</name>
    <name type="synonym">Amphioxus lanceolatum</name>
    <dbReference type="NCBI Taxonomy" id="7740"/>
    <lineage>
        <taxon>Eukaryota</taxon>
        <taxon>Metazoa</taxon>
        <taxon>Chordata</taxon>
        <taxon>Cephalochordata</taxon>
        <taxon>Leptocardii</taxon>
        <taxon>Amphioxiformes</taxon>
        <taxon>Branchiostomatidae</taxon>
        <taxon>Branchiostoma</taxon>
    </lineage>
</organism>
<dbReference type="OrthoDB" id="8964826at2759"/>
<comment type="caution">
    <text evidence="2">The sequence shown here is derived from an EMBL/GenBank/DDBJ whole genome shotgun (WGS) entry which is preliminary data.</text>
</comment>
<protein>
    <submittedName>
        <fullName evidence="2">Hypp9537 protein</fullName>
    </submittedName>
</protein>
<dbReference type="Pfam" id="PF03372">
    <property type="entry name" value="Exo_endo_phos"/>
    <property type="match status" value="1"/>
</dbReference>
<gene>
    <name evidence="2" type="primary">Hypp9537</name>
    <name evidence="2" type="ORF">BLAG_LOCUS26099</name>
</gene>
<dbReference type="InterPro" id="IPR036691">
    <property type="entry name" value="Endo/exonu/phosph_ase_sf"/>
</dbReference>
<proteinExistence type="predicted"/>
<evidence type="ECO:0000259" key="1">
    <source>
        <dbReference type="Pfam" id="PF03372"/>
    </source>
</evidence>
<keyword evidence="3" id="KW-1185">Reference proteome</keyword>
<dbReference type="SUPFAM" id="SSF56219">
    <property type="entry name" value="DNase I-like"/>
    <property type="match status" value="1"/>
</dbReference>
<accession>A0A8S4MMY4</accession>